<dbReference type="Gene3D" id="1.25.40.10">
    <property type="entry name" value="Tetratricopeptide repeat domain"/>
    <property type="match status" value="1"/>
</dbReference>
<dbReference type="Proteomes" id="UP000179242">
    <property type="component" value="Unassembled WGS sequence"/>
</dbReference>
<dbReference type="EMBL" id="MEUJ01000005">
    <property type="protein sequence ID" value="OGC39973.1"/>
    <property type="molecule type" value="Genomic_DNA"/>
</dbReference>
<evidence type="ECO:0000313" key="1">
    <source>
        <dbReference type="EMBL" id="OGC39973.1"/>
    </source>
</evidence>
<protein>
    <recommendedName>
        <fullName evidence="3">Tetratricopeptide repeat protein</fullName>
    </recommendedName>
</protein>
<evidence type="ECO:0008006" key="3">
    <source>
        <dbReference type="Google" id="ProtNLM"/>
    </source>
</evidence>
<dbReference type="AlphaFoldDB" id="A0A1F4U6P9"/>
<comment type="caution">
    <text evidence="1">The sequence shown here is derived from an EMBL/GenBank/DDBJ whole genome shotgun (WGS) entry which is preliminary data.</text>
</comment>
<proteinExistence type="predicted"/>
<organism evidence="1 2">
    <name type="scientific">candidate division WOR-1 bacterium RIFOXYC2_FULL_46_14</name>
    <dbReference type="NCBI Taxonomy" id="1802587"/>
    <lineage>
        <taxon>Bacteria</taxon>
        <taxon>Bacillati</taxon>
        <taxon>Saganbacteria</taxon>
    </lineage>
</organism>
<name>A0A1F4U6P9_UNCSA</name>
<evidence type="ECO:0000313" key="2">
    <source>
        <dbReference type="Proteomes" id="UP000179242"/>
    </source>
</evidence>
<sequence>MTDLTISGNRGALIGIRVDVAAIQTAVARHNIIAVVIGSDLRSGPLNLRLANPACITETFSKNSIAGTLYLFGEDAKKIVPRATTFLFNPGNFQKALRLRGENHSDYKEEIETLIETAAKEDRHDDAVEALEFFITQFPEETYYSPRLVKLLAEAWAIEPAREALKKVPAGTPGLKSLKQLINKEERAKQTDIRNRWQQAQEGNFLPLQAIGYLDPFLAARIQCPASDMDLVTICRLTKEEKYSAFHLMALGKLYERVWERKIADRRVVGFLEEVALNDEYIMVWDEKKKAEALKRTLKNQELLLRFYDHNFQGHLNLGIGLAVRRDFYRAEKEFELALEAFPGNAEVLGNLSLCRGRMGYAPLEQARKTRKKPEQTDLIKEAQDCFERSLHYNPNNIETLGWYLVADTLTGNYYSMEAHSRALIEIIGDGRLANDPSFKKVDPSRLKITALFHLGQALLGRFAAEGNPDLLEEADNTLTPLATQELQVAKTILAFVKIVKGEKGTITKELLDKAPPSIREMLSRYL</sequence>
<accession>A0A1F4U6P9</accession>
<gene>
    <name evidence="1" type="ORF">A2438_05630</name>
</gene>
<reference evidence="1 2" key="1">
    <citation type="journal article" date="2016" name="Nat. Commun.">
        <title>Thousands of microbial genomes shed light on interconnected biogeochemical processes in an aquifer system.</title>
        <authorList>
            <person name="Anantharaman K."/>
            <person name="Brown C.T."/>
            <person name="Hug L.A."/>
            <person name="Sharon I."/>
            <person name="Castelle C.J."/>
            <person name="Probst A.J."/>
            <person name="Thomas B.C."/>
            <person name="Singh A."/>
            <person name="Wilkins M.J."/>
            <person name="Karaoz U."/>
            <person name="Brodie E.L."/>
            <person name="Williams K.H."/>
            <person name="Hubbard S.S."/>
            <person name="Banfield J.F."/>
        </authorList>
    </citation>
    <scope>NUCLEOTIDE SEQUENCE [LARGE SCALE GENOMIC DNA]</scope>
</reference>
<dbReference type="SUPFAM" id="SSF48452">
    <property type="entry name" value="TPR-like"/>
    <property type="match status" value="1"/>
</dbReference>
<dbReference type="InterPro" id="IPR011990">
    <property type="entry name" value="TPR-like_helical_dom_sf"/>
</dbReference>